<evidence type="ECO:0008006" key="4">
    <source>
        <dbReference type="Google" id="ProtNLM"/>
    </source>
</evidence>
<reference evidence="3" key="1">
    <citation type="journal article" date="2019" name="Int. J. Syst. Evol. Microbiol.">
        <title>The Global Catalogue of Microorganisms (GCM) 10K type strain sequencing project: providing services to taxonomists for standard genome sequencing and annotation.</title>
        <authorList>
            <consortium name="The Broad Institute Genomics Platform"/>
            <consortium name="The Broad Institute Genome Sequencing Center for Infectious Disease"/>
            <person name="Wu L."/>
            <person name="Ma J."/>
        </authorList>
    </citation>
    <scope>NUCLEOTIDE SEQUENCE [LARGE SCALE GENOMIC DNA]</scope>
    <source>
        <strain evidence="3">NBRC 108730</strain>
    </source>
</reference>
<dbReference type="InterPro" id="IPR036291">
    <property type="entry name" value="NAD(P)-bd_dom_sf"/>
</dbReference>
<dbReference type="Pfam" id="PF13561">
    <property type="entry name" value="adh_short_C2"/>
    <property type="match status" value="1"/>
</dbReference>
<dbReference type="Proteomes" id="UP001157017">
    <property type="component" value="Unassembled WGS sequence"/>
</dbReference>
<evidence type="ECO:0000256" key="1">
    <source>
        <dbReference type="SAM" id="MobiDB-lite"/>
    </source>
</evidence>
<accession>A0ABQ6JFD9</accession>
<name>A0ABQ6JFD9_9ACTN</name>
<feature type="compositionally biased region" description="Polar residues" evidence="1">
    <location>
        <begin position="69"/>
        <end position="78"/>
    </location>
</feature>
<dbReference type="EMBL" id="BSUZ01000001">
    <property type="protein sequence ID" value="GMA86922.1"/>
    <property type="molecule type" value="Genomic_DNA"/>
</dbReference>
<feature type="compositionally biased region" description="Low complexity" evidence="1">
    <location>
        <begin position="1"/>
        <end position="14"/>
    </location>
</feature>
<organism evidence="2 3">
    <name type="scientific">Angustibacter aerolatus</name>
    <dbReference type="NCBI Taxonomy" id="1162965"/>
    <lineage>
        <taxon>Bacteria</taxon>
        <taxon>Bacillati</taxon>
        <taxon>Actinomycetota</taxon>
        <taxon>Actinomycetes</taxon>
        <taxon>Kineosporiales</taxon>
        <taxon>Kineosporiaceae</taxon>
    </lineage>
</organism>
<feature type="region of interest" description="Disordered" evidence="1">
    <location>
        <begin position="61"/>
        <end position="88"/>
    </location>
</feature>
<keyword evidence="3" id="KW-1185">Reference proteome</keyword>
<evidence type="ECO:0000313" key="3">
    <source>
        <dbReference type="Proteomes" id="UP001157017"/>
    </source>
</evidence>
<sequence length="98" mass="9864">MAWSDDPAATAATVDDVRTAGGSAEEVRADVTDADRLAALVAQVGARHGRLDVLVHATAHEAPAEGATPTGSARSTPRCTRRGAASPPRCRCCAAAAA</sequence>
<protein>
    <recommendedName>
        <fullName evidence="4">Ketoreductase (KR) domain-containing protein</fullName>
    </recommendedName>
</protein>
<comment type="caution">
    <text evidence="2">The sequence shown here is derived from an EMBL/GenBank/DDBJ whole genome shotgun (WGS) entry which is preliminary data.</text>
</comment>
<dbReference type="SUPFAM" id="SSF51735">
    <property type="entry name" value="NAD(P)-binding Rossmann-fold domains"/>
    <property type="match status" value="1"/>
</dbReference>
<evidence type="ECO:0000313" key="2">
    <source>
        <dbReference type="EMBL" id="GMA86922.1"/>
    </source>
</evidence>
<feature type="region of interest" description="Disordered" evidence="1">
    <location>
        <begin position="1"/>
        <end position="22"/>
    </location>
</feature>
<dbReference type="Gene3D" id="3.40.50.720">
    <property type="entry name" value="NAD(P)-binding Rossmann-like Domain"/>
    <property type="match status" value="1"/>
</dbReference>
<gene>
    <name evidence="2" type="ORF">GCM10025868_21720</name>
</gene>
<proteinExistence type="predicted"/>
<dbReference type="InterPro" id="IPR002347">
    <property type="entry name" value="SDR_fam"/>
</dbReference>